<dbReference type="EMBL" id="RWJN01000053">
    <property type="protein sequence ID" value="TCD68956.1"/>
    <property type="molecule type" value="Genomic_DNA"/>
</dbReference>
<evidence type="ECO:0000313" key="4">
    <source>
        <dbReference type="Proteomes" id="UP000292702"/>
    </source>
</evidence>
<comment type="caution">
    <text evidence="3">The sequence shown here is derived from an EMBL/GenBank/DDBJ whole genome shotgun (WGS) entry which is preliminary data.</text>
</comment>
<feature type="region of interest" description="Disordered" evidence="1">
    <location>
        <begin position="344"/>
        <end position="387"/>
    </location>
</feature>
<name>A0A4R0RMT9_9APHY</name>
<feature type="transmembrane region" description="Helical" evidence="2">
    <location>
        <begin position="121"/>
        <end position="146"/>
    </location>
</feature>
<gene>
    <name evidence="3" type="ORF">EIP91_009346</name>
</gene>
<organism evidence="3 4">
    <name type="scientific">Steccherinum ochraceum</name>
    <dbReference type="NCBI Taxonomy" id="92696"/>
    <lineage>
        <taxon>Eukaryota</taxon>
        <taxon>Fungi</taxon>
        <taxon>Dikarya</taxon>
        <taxon>Basidiomycota</taxon>
        <taxon>Agaricomycotina</taxon>
        <taxon>Agaricomycetes</taxon>
        <taxon>Polyporales</taxon>
        <taxon>Steccherinaceae</taxon>
        <taxon>Steccherinum</taxon>
    </lineage>
</organism>
<feature type="transmembrane region" description="Helical" evidence="2">
    <location>
        <begin position="83"/>
        <end position="101"/>
    </location>
</feature>
<evidence type="ECO:0000256" key="2">
    <source>
        <dbReference type="SAM" id="Phobius"/>
    </source>
</evidence>
<evidence type="ECO:0008006" key="5">
    <source>
        <dbReference type="Google" id="ProtNLM"/>
    </source>
</evidence>
<dbReference type="OrthoDB" id="2548432at2759"/>
<feature type="transmembrane region" description="Helical" evidence="2">
    <location>
        <begin position="285"/>
        <end position="309"/>
    </location>
</feature>
<sequence>MSKFRSVDIPQIAELVPMSSLSNSTSPGLAPGSIPLLPPGIIWLEEAVPAVNFLIISTTLGAVEVVMLCALLFFSTPRLRRSAVFFLTLLAILIGLVKAAVNCYPSIRSLEYPDQPTNQKITFLSGVLNGTGPIYLDCTLLVRLYAIYSARRASRTTLALLVGFPLVLSVGRIVNSTVFCVRLWADLQKVNNDVTASATAGEFSVTTGLPLIKTEWALQIFDDCYSSTLFLYPLYKSGALSQQRASFSKKIATLFWISATNFVFPVVLSVAQLVALLVIPSRYDIALYINEVNIHISIIAVVFATVWVFEGRWAETHGLVVTTVPAASQFSAMRFGVAGTHRDGVDERATKQTHVSEKAQDTMESPSSSGMHFAASSPDSMLGDAERGKGGNAFQVVVL</sequence>
<feature type="compositionally biased region" description="Basic and acidic residues" evidence="1">
    <location>
        <begin position="344"/>
        <end position="361"/>
    </location>
</feature>
<feature type="transmembrane region" description="Helical" evidence="2">
    <location>
        <begin position="255"/>
        <end position="279"/>
    </location>
</feature>
<proteinExistence type="predicted"/>
<keyword evidence="2" id="KW-0812">Transmembrane</keyword>
<evidence type="ECO:0000256" key="1">
    <source>
        <dbReference type="SAM" id="MobiDB-lite"/>
    </source>
</evidence>
<keyword evidence="2" id="KW-0472">Membrane</keyword>
<keyword evidence="4" id="KW-1185">Reference proteome</keyword>
<evidence type="ECO:0000313" key="3">
    <source>
        <dbReference type="EMBL" id="TCD68956.1"/>
    </source>
</evidence>
<feature type="transmembrane region" description="Helical" evidence="2">
    <location>
        <begin position="53"/>
        <end position="74"/>
    </location>
</feature>
<protein>
    <recommendedName>
        <fullName evidence="5">G-protein coupled receptors family 1 profile domain-containing protein</fullName>
    </recommendedName>
</protein>
<reference evidence="3 4" key="1">
    <citation type="submission" date="2018-11" db="EMBL/GenBank/DDBJ databases">
        <title>Genome assembly of Steccherinum ochraceum LE-BIN_3174, the white-rot fungus of the Steccherinaceae family (The Residual Polyporoid clade, Polyporales, Basidiomycota).</title>
        <authorList>
            <person name="Fedorova T.V."/>
            <person name="Glazunova O.A."/>
            <person name="Landesman E.O."/>
            <person name="Moiseenko K.V."/>
            <person name="Psurtseva N.V."/>
            <person name="Savinova O.S."/>
            <person name="Shakhova N.V."/>
            <person name="Tyazhelova T.V."/>
            <person name="Vasina D.V."/>
        </authorList>
    </citation>
    <scope>NUCLEOTIDE SEQUENCE [LARGE SCALE GENOMIC DNA]</scope>
    <source>
        <strain evidence="3 4">LE-BIN_3174</strain>
    </source>
</reference>
<dbReference type="AlphaFoldDB" id="A0A4R0RMT9"/>
<accession>A0A4R0RMT9</accession>
<dbReference type="Proteomes" id="UP000292702">
    <property type="component" value="Unassembled WGS sequence"/>
</dbReference>
<keyword evidence="2" id="KW-1133">Transmembrane helix</keyword>